<protein>
    <recommendedName>
        <fullName evidence="5">Secreted protein</fullName>
    </recommendedName>
</protein>
<feature type="signal peptide" evidence="2">
    <location>
        <begin position="1"/>
        <end position="18"/>
    </location>
</feature>
<evidence type="ECO:0000256" key="2">
    <source>
        <dbReference type="SAM" id="SignalP"/>
    </source>
</evidence>
<evidence type="ECO:0008006" key="5">
    <source>
        <dbReference type="Google" id="ProtNLM"/>
    </source>
</evidence>
<dbReference type="Proteomes" id="UP000887575">
    <property type="component" value="Unassembled WGS sequence"/>
</dbReference>
<proteinExistence type="predicted"/>
<sequence>MQRFLLILISLGFALIFAKPHITDEQKQKFASHVKANDSNMFFVAFNPDDDDTQGGMRNVQKRSAEKNDQGTQTDHSADTDDNDKDGDAVDTKTAVETQQKKPKRDTQQSSNDTKKDAQDDQKSHHDDSPHHQEEEYEEF</sequence>
<evidence type="ECO:0000313" key="4">
    <source>
        <dbReference type="WBParaSite" id="MBELARI_LOCUS5419"/>
    </source>
</evidence>
<keyword evidence="2" id="KW-0732">Signal</keyword>
<name>A0AAF3FF25_9BILA</name>
<dbReference type="AlphaFoldDB" id="A0AAF3FF25"/>
<feature type="compositionally biased region" description="Basic and acidic residues" evidence="1">
    <location>
        <begin position="113"/>
        <end position="134"/>
    </location>
</feature>
<dbReference type="WBParaSite" id="MBELARI_LOCUS5419">
    <property type="protein sequence ID" value="MBELARI_LOCUS5419"/>
    <property type="gene ID" value="MBELARI_LOCUS5419"/>
</dbReference>
<organism evidence="3 4">
    <name type="scientific">Mesorhabditis belari</name>
    <dbReference type="NCBI Taxonomy" id="2138241"/>
    <lineage>
        <taxon>Eukaryota</taxon>
        <taxon>Metazoa</taxon>
        <taxon>Ecdysozoa</taxon>
        <taxon>Nematoda</taxon>
        <taxon>Chromadorea</taxon>
        <taxon>Rhabditida</taxon>
        <taxon>Rhabditina</taxon>
        <taxon>Rhabditomorpha</taxon>
        <taxon>Rhabditoidea</taxon>
        <taxon>Rhabditidae</taxon>
        <taxon>Mesorhabditinae</taxon>
        <taxon>Mesorhabditis</taxon>
    </lineage>
</organism>
<accession>A0AAF3FF25</accession>
<reference evidence="4" key="1">
    <citation type="submission" date="2024-02" db="UniProtKB">
        <authorList>
            <consortium name="WormBaseParasite"/>
        </authorList>
    </citation>
    <scope>IDENTIFICATION</scope>
</reference>
<evidence type="ECO:0000256" key="1">
    <source>
        <dbReference type="SAM" id="MobiDB-lite"/>
    </source>
</evidence>
<keyword evidence="3" id="KW-1185">Reference proteome</keyword>
<feature type="region of interest" description="Disordered" evidence="1">
    <location>
        <begin position="43"/>
        <end position="140"/>
    </location>
</feature>
<feature type="chain" id="PRO_5042284989" description="Secreted protein" evidence="2">
    <location>
        <begin position="19"/>
        <end position="140"/>
    </location>
</feature>
<evidence type="ECO:0000313" key="3">
    <source>
        <dbReference type="Proteomes" id="UP000887575"/>
    </source>
</evidence>